<evidence type="ECO:0000313" key="3">
    <source>
        <dbReference type="Proteomes" id="UP001172159"/>
    </source>
</evidence>
<feature type="region of interest" description="Disordered" evidence="1">
    <location>
        <begin position="93"/>
        <end position="120"/>
    </location>
</feature>
<reference evidence="2" key="1">
    <citation type="submission" date="2023-06" db="EMBL/GenBank/DDBJ databases">
        <title>Genome-scale phylogeny and comparative genomics of the fungal order Sordariales.</title>
        <authorList>
            <consortium name="Lawrence Berkeley National Laboratory"/>
            <person name="Hensen N."/>
            <person name="Bonometti L."/>
            <person name="Westerberg I."/>
            <person name="Brannstrom I.O."/>
            <person name="Guillou S."/>
            <person name="Cros-Aarteil S."/>
            <person name="Calhoun S."/>
            <person name="Haridas S."/>
            <person name="Kuo A."/>
            <person name="Mondo S."/>
            <person name="Pangilinan J."/>
            <person name="Riley R."/>
            <person name="Labutti K."/>
            <person name="Andreopoulos B."/>
            <person name="Lipzen A."/>
            <person name="Chen C."/>
            <person name="Yanf M."/>
            <person name="Daum C."/>
            <person name="Ng V."/>
            <person name="Clum A."/>
            <person name="Steindorff A."/>
            <person name="Ohm R."/>
            <person name="Martin F."/>
            <person name="Silar P."/>
            <person name="Natvig D."/>
            <person name="Lalanne C."/>
            <person name="Gautier V."/>
            <person name="Ament-Velasquez S.L."/>
            <person name="Kruys A."/>
            <person name="Hutchinson M.I."/>
            <person name="Powell A.J."/>
            <person name="Barry K."/>
            <person name="Miller A.N."/>
            <person name="Grigoriev I.V."/>
            <person name="Debuchy R."/>
            <person name="Gladieux P."/>
            <person name="Thoren M.H."/>
            <person name="Johannesson H."/>
        </authorList>
    </citation>
    <scope>NUCLEOTIDE SEQUENCE</scope>
    <source>
        <strain evidence="2">CBS 540.89</strain>
    </source>
</reference>
<gene>
    <name evidence="2" type="ORF">B0T21DRAFT_430568</name>
</gene>
<organism evidence="2 3">
    <name type="scientific">Apiosordaria backusii</name>
    <dbReference type="NCBI Taxonomy" id="314023"/>
    <lineage>
        <taxon>Eukaryota</taxon>
        <taxon>Fungi</taxon>
        <taxon>Dikarya</taxon>
        <taxon>Ascomycota</taxon>
        <taxon>Pezizomycotina</taxon>
        <taxon>Sordariomycetes</taxon>
        <taxon>Sordariomycetidae</taxon>
        <taxon>Sordariales</taxon>
        <taxon>Lasiosphaeriaceae</taxon>
        <taxon>Apiosordaria</taxon>
    </lineage>
</organism>
<keyword evidence="3" id="KW-1185">Reference proteome</keyword>
<name>A0AA40ETP5_9PEZI</name>
<feature type="region of interest" description="Disordered" evidence="1">
    <location>
        <begin position="175"/>
        <end position="199"/>
    </location>
</feature>
<proteinExistence type="predicted"/>
<protein>
    <submittedName>
        <fullName evidence="2">Uncharacterized protein</fullName>
    </submittedName>
</protein>
<sequence length="271" mass="30159">MAAKSALPKNLLTSSPFLGGEHLSKRSVFIKVRPAPQNLSQRRAILKVLKKHGRIEVFKALGEPHSFISVTSDSTTAQNLIWKAPLELSYGSEKTTESARYPPKQSAESGGQGEQEPSQKEAQKFFIDIFEASHHPHKRRLSPLSGPWTTAASSNNLTSSSFWPNDISTAATIPGITDSDSDSVDPVGGLQQAGEEPHEDEDLLKTFARRHLEGGYRDQVLDLGWKGMTDWESGGEQGRLGGYREDGENYEQGWRERWLERRWEGRERGGC</sequence>
<accession>A0AA40ETP5</accession>
<dbReference type="EMBL" id="JAUKTV010000002">
    <property type="protein sequence ID" value="KAK0745252.1"/>
    <property type="molecule type" value="Genomic_DNA"/>
</dbReference>
<evidence type="ECO:0000256" key="1">
    <source>
        <dbReference type="SAM" id="MobiDB-lite"/>
    </source>
</evidence>
<dbReference type="Proteomes" id="UP001172159">
    <property type="component" value="Unassembled WGS sequence"/>
</dbReference>
<comment type="caution">
    <text evidence="2">The sequence shown here is derived from an EMBL/GenBank/DDBJ whole genome shotgun (WGS) entry which is preliminary data.</text>
</comment>
<dbReference type="AlphaFoldDB" id="A0AA40ETP5"/>
<evidence type="ECO:0000313" key="2">
    <source>
        <dbReference type="EMBL" id="KAK0745252.1"/>
    </source>
</evidence>